<evidence type="ECO:0000256" key="7">
    <source>
        <dbReference type="HAMAP-Rule" id="MF_00203"/>
    </source>
</evidence>
<dbReference type="Pfam" id="PF08459">
    <property type="entry name" value="UvrC_RNaseH_dom"/>
    <property type="match status" value="1"/>
</dbReference>
<comment type="caution">
    <text evidence="11">The sequence shown here is derived from an EMBL/GenBank/DDBJ whole genome shotgun (WGS) entry which is preliminary data.</text>
</comment>
<dbReference type="CDD" id="cd10434">
    <property type="entry name" value="GIY-YIG_UvrC_Cho"/>
    <property type="match status" value="1"/>
</dbReference>
<comment type="similarity">
    <text evidence="7">Belongs to the UvrC family.</text>
</comment>
<dbReference type="AlphaFoldDB" id="A0A2P8GMJ9"/>
<keyword evidence="1 7" id="KW-0963">Cytoplasm</keyword>
<dbReference type="Pfam" id="PF22920">
    <property type="entry name" value="UvrC_RNaseH"/>
    <property type="match status" value="1"/>
</dbReference>
<comment type="function">
    <text evidence="7">The UvrABC repair system catalyzes the recognition and processing of DNA lesions. UvrC both incises the 5' and 3' sides of the lesion. The N-terminal half is responsible for the 3' incision and the C-terminal half is responsible for the 5' incision.</text>
</comment>
<keyword evidence="5 7" id="KW-0234">DNA repair</keyword>
<dbReference type="InterPro" id="IPR050066">
    <property type="entry name" value="UvrABC_protein_C"/>
</dbReference>
<dbReference type="PROSITE" id="PS50164">
    <property type="entry name" value="GIY_YIG"/>
    <property type="match status" value="1"/>
</dbReference>
<dbReference type="SUPFAM" id="SSF47781">
    <property type="entry name" value="RuvA domain 2-like"/>
    <property type="match status" value="1"/>
</dbReference>
<keyword evidence="6 7" id="KW-0742">SOS response</keyword>
<dbReference type="InterPro" id="IPR010994">
    <property type="entry name" value="RuvA_2-like"/>
</dbReference>
<dbReference type="OrthoDB" id="9804933at2"/>
<dbReference type="NCBIfam" id="TIGR00194">
    <property type="entry name" value="uvrC"/>
    <property type="match status" value="1"/>
</dbReference>
<dbReference type="PROSITE" id="PS50165">
    <property type="entry name" value="UVRC"/>
    <property type="match status" value="1"/>
</dbReference>
<dbReference type="SUPFAM" id="SSF46600">
    <property type="entry name" value="C-terminal UvrC-binding domain of UvrB"/>
    <property type="match status" value="1"/>
</dbReference>
<dbReference type="PROSITE" id="PS50151">
    <property type="entry name" value="UVR"/>
    <property type="match status" value="1"/>
</dbReference>
<dbReference type="InterPro" id="IPR001162">
    <property type="entry name" value="UvrC_RNase_H_dom"/>
</dbReference>
<keyword evidence="2 7" id="KW-0227">DNA damage</keyword>
<evidence type="ECO:0000256" key="5">
    <source>
        <dbReference type="ARBA" id="ARBA00023204"/>
    </source>
</evidence>
<dbReference type="PANTHER" id="PTHR30562:SF1">
    <property type="entry name" value="UVRABC SYSTEM PROTEIN C"/>
    <property type="match status" value="1"/>
</dbReference>
<dbReference type="Gene3D" id="3.30.420.340">
    <property type="entry name" value="UvrC, RNAse H endonuclease domain"/>
    <property type="match status" value="1"/>
</dbReference>
<dbReference type="GO" id="GO:0005737">
    <property type="term" value="C:cytoplasm"/>
    <property type="evidence" value="ECO:0007669"/>
    <property type="project" value="UniProtKB-SubCell"/>
</dbReference>
<feature type="domain" description="GIY-YIG" evidence="9">
    <location>
        <begin position="15"/>
        <end position="92"/>
    </location>
</feature>
<evidence type="ECO:0000256" key="6">
    <source>
        <dbReference type="ARBA" id="ARBA00023236"/>
    </source>
</evidence>
<dbReference type="Pfam" id="PF01541">
    <property type="entry name" value="GIY-YIG"/>
    <property type="match status" value="1"/>
</dbReference>
<dbReference type="Gene3D" id="3.40.1440.10">
    <property type="entry name" value="GIY-YIG endonuclease"/>
    <property type="match status" value="1"/>
</dbReference>
<comment type="subcellular location">
    <subcellularLocation>
        <location evidence="7">Cytoplasm</location>
    </subcellularLocation>
</comment>
<evidence type="ECO:0000313" key="12">
    <source>
        <dbReference type="Proteomes" id="UP000242682"/>
    </source>
</evidence>
<protein>
    <recommendedName>
        <fullName evidence="7">UvrABC system protein C</fullName>
        <shortName evidence="7">Protein UvrC</shortName>
    </recommendedName>
    <alternativeName>
        <fullName evidence="7">Excinuclease ABC subunit C</fullName>
    </alternativeName>
</protein>
<comment type="subunit">
    <text evidence="7">Interacts with UvrB in an incision complex.</text>
</comment>
<dbReference type="InterPro" id="IPR035901">
    <property type="entry name" value="GIY-YIG_endonuc_sf"/>
</dbReference>
<evidence type="ECO:0000313" key="11">
    <source>
        <dbReference type="EMBL" id="PSL35190.1"/>
    </source>
</evidence>
<dbReference type="InterPro" id="IPR001943">
    <property type="entry name" value="UVR_dom"/>
</dbReference>
<name>A0A2P8GMJ9_9BACL</name>
<dbReference type="PANTHER" id="PTHR30562">
    <property type="entry name" value="UVRC/OXIDOREDUCTASE"/>
    <property type="match status" value="1"/>
</dbReference>
<dbReference type="GO" id="GO:0006289">
    <property type="term" value="P:nucleotide-excision repair"/>
    <property type="evidence" value="ECO:0007669"/>
    <property type="project" value="UniProtKB-UniRule"/>
</dbReference>
<keyword evidence="3 7" id="KW-0228">DNA excision</keyword>
<dbReference type="Pfam" id="PF14520">
    <property type="entry name" value="HHH_5"/>
    <property type="match status" value="1"/>
</dbReference>
<dbReference type="FunFam" id="3.30.420.340:FF:000002">
    <property type="entry name" value="UvrABC system protein C"/>
    <property type="match status" value="1"/>
</dbReference>
<feature type="domain" description="UvrC family homology region profile" evidence="10">
    <location>
        <begin position="248"/>
        <end position="467"/>
    </location>
</feature>
<reference evidence="11 12" key="1">
    <citation type="submission" date="2018-03" db="EMBL/GenBank/DDBJ databases">
        <title>Genomic Encyclopedia of Type Strains, Phase III (KMG-III): the genomes of soil and plant-associated and newly described type strains.</title>
        <authorList>
            <person name="Whitman W."/>
        </authorList>
    </citation>
    <scope>NUCLEOTIDE SEQUENCE [LARGE SCALE GENOMIC DNA]</scope>
    <source>
        <strain evidence="11 12">CGMCC 1.12259</strain>
    </source>
</reference>
<organism evidence="11 12">
    <name type="scientific">Planomicrobium soli</name>
    <dbReference type="NCBI Taxonomy" id="1176648"/>
    <lineage>
        <taxon>Bacteria</taxon>
        <taxon>Bacillati</taxon>
        <taxon>Bacillota</taxon>
        <taxon>Bacilli</taxon>
        <taxon>Bacillales</taxon>
        <taxon>Caryophanaceae</taxon>
        <taxon>Planomicrobium</taxon>
    </lineage>
</organism>
<dbReference type="InterPro" id="IPR036876">
    <property type="entry name" value="UVR_dom_sf"/>
</dbReference>
<dbReference type="GO" id="GO:0003677">
    <property type="term" value="F:DNA binding"/>
    <property type="evidence" value="ECO:0007669"/>
    <property type="project" value="UniProtKB-UniRule"/>
</dbReference>
<sequence length="597" mass="68829">MKSELLQHKLAVLPDQPGCYLMKDRQNTIIYVGKAKVLKNRVRSYFTGSHDAKTQRLVNEIVDFEYIVTNSDKEALILELNLIKKYDPKYNIMLKDGKTYPYLKITGERHPKLITTRQVKKDKGKYFGPYPNAYAASETKKLLDRLYPLRKCHTMPDRACLYYHMGQCLAPCIKPVEQETYQNMIEGITKFLNGGFREVKQQLVEKMSEAAENLEFERAKEYRDQISHIETVMEKQKMAMNDFTNRDVFAYAVDKGWMCVQVFFVRQGKLIERDVSLFPLYRDPQEEFQTFLGQFYEQSHHVKPNEILLPEGEDAELIKEWLEIRTLVPQRGKKKELVELAKKNAEIAIKEKFQLLERQETKTIGACVELGEALNIETALRIEAFDNSHIQGADAVSAMITFIDGKPSKKDYRKYKTRNASKPDDYAAMREVIRRRYTRVLKDDLPLPDLIIIDGGKGQIESAREILEDELGLSIPIAGLAKDAKHQTSQLLYGSPIEMVPLKRTSEAFYLLQRIQDEVHRFVITFHRQLRGKNAITSALDNLEGVGPKRKQQLLKHFGSVKKIKEASVDELKEAGMPVSLAVSIRNHFTEQPLSTE</sequence>
<dbReference type="GO" id="GO:0009432">
    <property type="term" value="P:SOS response"/>
    <property type="evidence" value="ECO:0007669"/>
    <property type="project" value="UniProtKB-UniRule"/>
</dbReference>
<accession>A0A2P8GMJ9</accession>
<dbReference type="Proteomes" id="UP000242682">
    <property type="component" value="Unassembled WGS sequence"/>
</dbReference>
<dbReference type="InterPro" id="IPR047296">
    <property type="entry name" value="GIY-YIG_UvrC_Cho"/>
</dbReference>
<evidence type="ECO:0000256" key="4">
    <source>
        <dbReference type="ARBA" id="ARBA00022881"/>
    </source>
</evidence>
<feature type="domain" description="UVR" evidence="8">
    <location>
        <begin position="197"/>
        <end position="232"/>
    </location>
</feature>
<dbReference type="Gene3D" id="4.10.860.10">
    <property type="entry name" value="UVR domain"/>
    <property type="match status" value="1"/>
</dbReference>
<evidence type="ECO:0000256" key="2">
    <source>
        <dbReference type="ARBA" id="ARBA00022763"/>
    </source>
</evidence>
<evidence type="ECO:0000259" key="9">
    <source>
        <dbReference type="PROSITE" id="PS50164"/>
    </source>
</evidence>
<dbReference type="Pfam" id="PF02151">
    <property type="entry name" value="UVR"/>
    <property type="match status" value="1"/>
</dbReference>
<dbReference type="SMART" id="SM00465">
    <property type="entry name" value="GIYc"/>
    <property type="match status" value="1"/>
</dbReference>
<proteinExistence type="inferred from homology"/>
<dbReference type="FunFam" id="4.10.860.10:FF:000002">
    <property type="entry name" value="UvrABC system protein C"/>
    <property type="match status" value="1"/>
</dbReference>
<evidence type="ECO:0000259" key="8">
    <source>
        <dbReference type="PROSITE" id="PS50151"/>
    </source>
</evidence>
<dbReference type="GO" id="GO:0009381">
    <property type="term" value="F:excinuclease ABC activity"/>
    <property type="evidence" value="ECO:0007669"/>
    <property type="project" value="UniProtKB-UniRule"/>
</dbReference>
<dbReference type="EMBL" id="PYAT01000008">
    <property type="protein sequence ID" value="PSL35190.1"/>
    <property type="molecule type" value="Genomic_DNA"/>
</dbReference>
<gene>
    <name evidence="7" type="primary">uvrC</name>
    <name evidence="11" type="ORF">B0H99_10895</name>
</gene>
<evidence type="ECO:0000256" key="3">
    <source>
        <dbReference type="ARBA" id="ARBA00022769"/>
    </source>
</evidence>
<evidence type="ECO:0000256" key="1">
    <source>
        <dbReference type="ARBA" id="ARBA00022490"/>
    </source>
</evidence>
<keyword evidence="12" id="KW-1185">Reference proteome</keyword>
<dbReference type="InterPro" id="IPR000305">
    <property type="entry name" value="GIY-YIG_endonuc"/>
</dbReference>
<dbReference type="InterPro" id="IPR004791">
    <property type="entry name" value="UvrC"/>
</dbReference>
<dbReference type="HAMAP" id="MF_00203">
    <property type="entry name" value="UvrC"/>
    <property type="match status" value="1"/>
</dbReference>
<dbReference type="InterPro" id="IPR038476">
    <property type="entry name" value="UvrC_RNase_H_dom_sf"/>
</dbReference>
<dbReference type="FunFam" id="3.40.1440.10:FF:000001">
    <property type="entry name" value="UvrABC system protein C"/>
    <property type="match status" value="1"/>
</dbReference>
<dbReference type="RefSeq" id="WP_106533869.1">
    <property type="nucleotide sequence ID" value="NZ_PYAT01000008.1"/>
</dbReference>
<dbReference type="GO" id="GO:0009380">
    <property type="term" value="C:excinuclease repair complex"/>
    <property type="evidence" value="ECO:0007669"/>
    <property type="project" value="InterPro"/>
</dbReference>
<keyword evidence="4 7" id="KW-0267">Excision nuclease</keyword>
<dbReference type="Gene3D" id="1.10.150.20">
    <property type="entry name" value="5' to 3' exonuclease, C-terminal subdomain"/>
    <property type="match status" value="1"/>
</dbReference>
<evidence type="ECO:0000259" key="10">
    <source>
        <dbReference type="PROSITE" id="PS50165"/>
    </source>
</evidence>
<dbReference type="SUPFAM" id="SSF82771">
    <property type="entry name" value="GIY-YIG endonuclease"/>
    <property type="match status" value="1"/>
</dbReference>